<feature type="compositionally biased region" description="Basic and acidic residues" evidence="1">
    <location>
        <begin position="199"/>
        <end position="211"/>
    </location>
</feature>
<dbReference type="Pfam" id="PF03564">
    <property type="entry name" value="DUF1759"/>
    <property type="match status" value="1"/>
</dbReference>
<dbReference type="PANTHER" id="PTHR22954:SF3">
    <property type="entry name" value="PROTEIN CBG08539"/>
    <property type="match status" value="1"/>
</dbReference>
<reference evidence="2 3" key="1">
    <citation type="submission" date="2014-10" db="EMBL/GenBank/DDBJ databases">
        <title>Draft genome of the hookworm Ancylostoma caninum.</title>
        <authorList>
            <person name="Mitreva M."/>
        </authorList>
    </citation>
    <scope>NUCLEOTIDE SEQUENCE [LARGE SCALE GENOMIC DNA]</scope>
    <source>
        <strain evidence="2 3">Baltimore</strain>
    </source>
</reference>
<dbReference type="OrthoDB" id="5872449at2759"/>
<dbReference type="AlphaFoldDB" id="A0A368GE17"/>
<comment type="caution">
    <text evidence="2">The sequence shown here is derived from an EMBL/GenBank/DDBJ whole genome shotgun (WGS) entry which is preliminary data.</text>
</comment>
<dbReference type="EMBL" id="JOJR01000185">
    <property type="protein sequence ID" value="RCN42636.1"/>
    <property type="molecule type" value="Genomic_DNA"/>
</dbReference>
<dbReference type="Proteomes" id="UP000252519">
    <property type="component" value="Unassembled WGS sequence"/>
</dbReference>
<dbReference type="InterPro" id="IPR005312">
    <property type="entry name" value="DUF1759"/>
</dbReference>
<dbReference type="STRING" id="29170.A0A368GE17"/>
<proteinExistence type="predicted"/>
<sequence length="211" mass="24397">MQPVQYLKLPKFELPDFSGDMNAFPEFWDLFSAALHNNPSVPPALKFLHLKSKLKGNAKELIAAVHLTENNYQETVSLLLNTYNRPDILRNRLWEELEALPQSSDTPITQRTTLCKIKAIWVQLKKLEEQPDATGTMRLIRSKFPLHTREKIGELRKRDDHWTVEELLSALDKVIDQFEIMEDTDPHTTLASSVVHSVSQHDPRKTDNRPH</sequence>
<evidence type="ECO:0000313" key="2">
    <source>
        <dbReference type="EMBL" id="RCN42636.1"/>
    </source>
</evidence>
<name>A0A368GE17_ANCCA</name>
<gene>
    <name evidence="2" type="ORF">ANCCAN_11387</name>
</gene>
<accession>A0A368GE17</accession>
<protein>
    <submittedName>
        <fullName evidence="2">Peptidase family A16</fullName>
    </submittedName>
</protein>
<organism evidence="2 3">
    <name type="scientific">Ancylostoma caninum</name>
    <name type="common">Dog hookworm</name>
    <dbReference type="NCBI Taxonomy" id="29170"/>
    <lineage>
        <taxon>Eukaryota</taxon>
        <taxon>Metazoa</taxon>
        <taxon>Ecdysozoa</taxon>
        <taxon>Nematoda</taxon>
        <taxon>Chromadorea</taxon>
        <taxon>Rhabditida</taxon>
        <taxon>Rhabditina</taxon>
        <taxon>Rhabditomorpha</taxon>
        <taxon>Strongyloidea</taxon>
        <taxon>Ancylostomatidae</taxon>
        <taxon>Ancylostomatinae</taxon>
        <taxon>Ancylostoma</taxon>
    </lineage>
</organism>
<dbReference type="PANTHER" id="PTHR22954">
    <property type="entry name" value="RETROVIRAL PROTEASE-RELATED"/>
    <property type="match status" value="1"/>
</dbReference>
<evidence type="ECO:0000256" key="1">
    <source>
        <dbReference type="SAM" id="MobiDB-lite"/>
    </source>
</evidence>
<feature type="region of interest" description="Disordered" evidence="1">
    <location>
        <begin position="191"/>
        <end position="211"/>
    </location>
</feature>
<keyword evidence="3" id="KW-1185">Reference proteome</keyword>
<evidence type="ECO:0000313" key="3">
    <source>
        <dbReference type="Proteomes" id="UP000252519"/>
    </source>
</evidence>